<sequence length="431" mass="47556">MGRKKAVVPQLREFQGYATCWVNGKREYFGRFGSAESEEKFRSFVAQYAVNPASTPKDAGGILAHLIGGYLKSPDAPPSLEKKRQIAFLINHLGPVALKQVDHVSPQELKGLFKRKAEEQRPVKGGGEGEVEPKYSQTTLRTCFANLKRVYAWAIECKKISGDAATPILAIKNLPISSARREKDVEPVPREHVEATLKFLTPTVAAMVNLQLLTWMRPSDLFNMTGAEVHRGGLVKIGGIARDLDREGVWVYVRKVHKTARFGHVRVIVLGKEERMIVEPRLTRPDNVPLFQPFESFTESYRRESLDMKRAKPGGEEAQREVDPTELREGRGAGGGEGRRSALVAVPNPSLGVGRDAGRFRPGPRPGKAGAEVDERGREVRGLGLQEGGEHREAEGKGRGGVRRRRVTAGPPTRSGVRSSACRGRTRPPSR</sequence>
<evidence type="ECO:0000256" key="1">
    <source>
        <dbReference type="SAM" id="MobiDB-lite"/>
    </source>
</evidence>
<accession>A0A5C1AJZ3</accession>
<dbReference type="InterPro" id="IPR011010">
    <property type="entry name" value="DNA_brk_join_enz"/>
</dbReference>
<dbReference type="GO" id="GO:0003677">
    <property type="term" value="F:DNA binding"/>
    <property type="evidence" value="ECO:0007669"/>
    <property type="project" value="InterPro"/>
</dbReference>
<dbReference type="EMBL" id="CP042425">
    <property type="protein sequence ID" value="QEL18336.1"/>
    <property type="molecule type" value="Genomic_DNA"/>
</dbReference>
<dbReference type="RefSeq" id="WP_149112858.1">
    <property type="nucleotide sequence ID" value="NZ_CP042425.1"/>
</dbReference>
<keyword evidence="3" id="KW-1185">Reference proteome</keyword>
<dbReference type="Proteomes" id="UP000324974">
    <property type="component" value="Chromosome"/>
</dbReference>
<reference evidence="3" key="1">
    <citation type="submission" date="2019-08" db="EMBL/GenBank/DDBJ databases">
        <title>Limnoglobus roseus gen. nov., sp. nov., a novel freshwater planctomycete with a giant genome from the family Gemmataceae.</title>
        <authorList>
            <person name="Kulichevskaya I.S."/>
            <person name="Naumoff D.G."/>
            <person name="Miroshnikov K."/>
            <person name="Ivanova A."/>
            <person name="Philippov D.A."/>
            <person name="Hakobyan A."/>
            <person name="Rijpstra I.C."/>
            <person name="Sinninghe Damste J.S."/>
            <person name="Liesack W."/>
            <person name="Dedysh S.N."/>
        </authorList>
    </citation>
    <scope>NUCLEOTIDE SEQUENCE [LARGE SCALE GENOMIC DNA]</scope>
    <source>
        <strain evidence="3">PX52</strain>
    </source>
</reference>
<feature type="compositionally biased region" description="Basic and acidic residues" evidence="1">
    <location>
        <begin position="388"/>
        <end position="398"/>
    </location>
</feature>
<feature type="compositionally biased region" description="Basic and acidic residues" evidence="1">
    <location>
        <begin position="305"/>
        <end position="331"/>
    </location>
</feature>
<dbReference type="OrthoDB" id="267283at2"/>
<proteinExistence type="predicted"/>
<evidence type="ECO:0000313" key="3">
    <source>
        <dbReference type="Proteomes" id="UP000324974"/>
    </source>
</evidence>
<dbReference type="KEGG" id="lrs:PX52LOC_05357"/>
<gene>
    <name evidence="2" type="ORF">PX52LOC_05357</name>
</gene>
<name>A0A5C1AJZ3_9BACT</name>
<organism evidence="2 3">
    <name type="scientific">Limnoglobus roseus</name>
    <dbReference type="NCBI Taxonomy" id="2598579"/>
    <lineage>
        <taxon>Bacteria</taxon>
        <taxon>Pseudomonadati</taxon>
        <taxon>Planctomycetota</taxon>
        <taxon>Planctomycetia</taxon>
        <taxon>Gemmatales</taxon>
        <taxon>Gemmataceae</taxon>
        <taxon>Limnoglobus</taxon>
    </lineage>
</organism>
<evidence type="ECO:0000313" key="2">
    <source>
        <dbReference type="EMBL" id="QEL18336.1"/>
    </source>
</evidence>
<feature type="region of interest" description="Disordered" evidence="1">
    <location>
        <begin position="305"/>
        <end position="431"/>
    </location>
</feature>
<dbReference type="AlphaFoldDB" id="A0A5C1AJZ3"/>
<dbReference type="SUPFAM" id="SSF56349">
    <property type="entry name" value="DNA breaking-rejoining enzymes"/>
    <property type="match status" value="1"/>
</dbReference>
<protein>
    <submittedName>
        <fullName evidence="2">Site-specific integrase</fullName>
    </submittedName>
</protein>
<feature type="compositionally biased region" description="Basic and acidic residues" evidence="1">
    <location>
        <begin position="371"/>
        <end position="381"/>
    </location>
</feature>